<dbReference type="eggNOG" id="ENOG5033DJ0">
    <property type="taxonomic scope" value="Bacteria"/>
</dbReference>
<evidence type="ECO:0000313" key="2">
    <source>
        <dbReference type="Proteomes" id="UP000006455"/>
    </source>
</evidence>
<dbReference type="AlphaFoldDB" id="J5EJ51"/>
<dbReference type="RefSeq" id="WP_007769992.1">
    <property type="nucleotide sequence ID" value="NZ_AFVW02000002.1"/>
</dbReference>
<reference evidence="1 2" key="1">
    <citation type="journal article" date="2011" name="J. Bacteriol.">
        <title>Genome sequence of the Mycobacterium colombiense type strain, CECT 3035.</title>
        <authorList>
            <person name="Gonzalez-Perez M."/>
            <person name="Murcia M.I."/>
            <person name="Landsman D."/>
            <person name="Jordan I.K."/>
            <person name="Marino-Ramirez L."/>
        </authorList>
    </citation>
    <scope>NUCLEOTIDE SEQUENCE [LARGE SCALE GENOMIC DNA]</scope>
    <source>
        <strain evidence="1 2">CECT 3035</strain>
    </source>
</reference>
<evidence type="ECO:0000313" key="1">
    <source>
        <dbReference type="EMBL" id="EJO89479.1"/>
    </source>
</evidence>
<proteinExistence type="predicted"/>
<organism evidence="1 2">
    <name type="scientific">Mycobacterium colombiense CECT 3035</name>
    <dbReference type="NCBI Taxonomy" id="1041522"/>
    <lineage>
        <taxon>Bacteria</taxon>
        <taxon>Bacillati</taxon>
        <taxon>Actinomycetota</taxon>
        <taxon>Actinomycetes</taxon>
        <taxon>Mycobacteriales</taxon>
        <taxon>Mycobacteriaceae</taxon>
        <taxon>Mycobacterium</taxon>
        <taxon>Mycobacterium avium complex (MAC)</taxon>
    </lineage>
</organism>
<comment type="caution">
    <text evidence="1">The sequence shown here is derived from an EMBL/GenBank/DDBJ whole genome shotgun (WGS) entry which is preliminary data.</text>
</comment>
<gene>
    <name evidence="1" type="ORF">MCOL_V204800</name>
</gene>
<accession>J5EJ51</accession>
<protein>
    <submittedName>
        <fullName evidence="1">Uncharacterized protein</fullName>
    </submittedName>
</protein>
<sequence length="230" mass="25008">MSRETMTAAAATLPRAPLFGVGSFPCGAADFEFEIGWAEFERDTDWAELMLRDAGLRGADQVLVTAQNWEAPWFSPVVHALRRIGATYMCAEVWGFDARRTSMFLQRLPIRAVVGITAETVKALKEQEPPLTDLLSNVEMVWARPDALNELSHASAQVLPFVPLGPTLAMGSPGHTGAIVNDQEWEVDTHDGELCVTNLRERAATFDRTPTGVRGSVRAATNGSVAIDLG</sequence>
<name>J5EJ51_9MYCO</name>
<dbReference type="EMBL" id="AFVW02000002">
    <property type="protein sequence ID" value="EJO89479.1"/>
    <property type="molecule type" value="Genomic_DNA"/>
</dbReference>
<dbReference type="GeneID" id="31526381"/>
<dbReference type="Proteomes" id="UP000006455">
    <property type="component" value="Unassembled WGS sequence"/>
</dbReference>
<dbReference type="STRING" id="1041522.GCA_002105755_02120"/>